<sequence length="80" mass="8844">MAMITAQINAFKTASGNINISVLYLVSVGLLLCVLFLWAAWAAVDVWHGWANTKVRDTALARFVIRSMALPIVCIWMFAS</sequence>
<protein>
    <submittedName>
        <fullName evidence="2">TIGR03758 family integrating conjugative element protein</fullName>
    </submittedName>
</protein>
<keyword evidence="1" id="KW-0472">Membrane</keyword>
<dbReference type="Proteomes" id="UP000319715">
    <property type="component" value="Unassembled WGS sequence"/>
</dbReference>
<comment type="caution">
    <text evidence="2">The sequence shown here is derived from an EMBL/GenBank/DDBJ whole genome shotgun (WGS) entry which is preliminary data.</text>
</comment>
<dbReference type="RefSeq" id="WP_141496223.1">
    <property type="nucleotide sequence ID" value="NZ_VICF01000003.1"/>
</dbReference>
<accession>A0ABY3A016</accession>
<evidence type="ECO:0000313" key="3">
    <source>
        <dbReference type="Proteomes" id="UP000319715"/>
    </source>
</evidence>
<feature type="transmembrane region" description="Helical" evidence="1">
    <location>
        <begin position="21"/>
        <end position="44"/>
    </location>
</feature>
<dbReference type="NCBIfam" id="TIGR03758">
    <property type="entry name" value="conj_TIGR03758"/>
    <property type="match status" value="1"/>
</dbReference>
<keyword evidence="3" id="KW-1185">Reference proteome</keyword>
<dbReference type="Pfam" id="PF11660">
    <property type="entry name" value="DUF3262"/>
    <property type="match status" value="1"/>
</dbReference>
<keyword evidence="1" id="KW-1133">Transmembrane helix</keyword>
<gene>
    <name evidence="2" type="ORF">FK492_11170</name>
</gene>
<evidence type="ECO:0000256" key="1">
    <source>
        <dbReference type="SAM" id="Phobius"/>
    </source>
</evidence>
<dbReference type="EMBL" id="VICF01000003">
    <property type="protein sequence ID" value="TQC75053.1"/>
    <property type="molecule type" value="Genomic_DNA"/>
</dbReference>
<evidence type="ECO:0000313" key="2">
    <source>
        <dbReference type="EMBL" id="TQC75053.1"/>
    </source>
</evidence>
<proteinExistence type="predicted"/>
<feature type="transmembrane region" description="Helical" evidence="1">
    <location>
        <begin position="59"/>
        <end position="79"/>
    </location>
</feature>
<keyword evidence="1" id="KW-0812">Transmembrane</keyword>
<name>A0ABY3A016_9GAMM</name>
<reference evidence="2 3" key="1">
    <citation type="submission" date="2019-06" db="EMBL/GenBank/DDBJ databases">
        <title>Pantoea dispersa Assembly.</title>
        <authorList>
            <person name="Wang J."/>
        </authorList>
    </citation>
    <scope>NUCLEOTIDE SEQUENCE [LARGE SCALE GENOMIC DNA]</scope>
    <source>
        <strain evidence="3">bio</strain>
    </source>
</reference>
<dbReference type="InterPro" id="IPR021676">
    <property type="entry name" value="DUF3262"/>
</dbReference>
<organism evidence="2 3">
    <name type="scientific">Pantoea dispersa</name>
    <dbReference type="NCBI Taxonomy" id="59814"/>
    <lineage>
        <taxon>Bacteria</taxon>
        <taxon>Pseudomonadati</taxon>
        <taxon>Pseudomonadota</taxon>
        <taxon>Gammaproteobacteria</taxon>
        <taxon>Enterobacterales</taxon>
        <taxon>Erwiniaceae</taxon>
        <taxon>Pantoea</taxon>
    </lineage>
</organism>